<protein>
    <submittedName>
        <fullName evidence="5">Imelysin family protein</fullName>
    </submittedName>
</protein>
<evidence type="ECO:0000256" key="1">
    <source>
        <dbReference type="ARBA" id="ARBA00004196"/>
    </source>
</evidence>
<dbReference type="InterPro" id="IPR018976">
    <property type="entry name" value="Imelysin-like"/>
</dbReference>
<feature type="domain" description="Imelysin-like" evidence="4">
    <location>
        <begin position="47"/>
        <end position="347"/>
    </location>
</feature>
<evidence type="ECO:0000259" key="4">
    <source>
        <dbReference type="Pfam" id="PF09375"/>
    </source>
</evidence>
<dbReference type="PROSITE" id="PS51257">
    <property type="entry name" value="PROKAR_LIPOPROTEIN"/>
    <property type="match status" value="1"/>
</dbReference>
<keyword evidence="2 3" id="KW-0732">Signal</keyword>
<organism evidence="5 6">
    <name type="scientific">Mariniflexile jejuense</name>
    <dbReference type="NCBI Taxonomy" id="1173582"/>
    <lineage>
        <taxon>Bacteria</taxon>
        <taxon>Pseudomonadati</taxon>
        <taxon>Bacteroidota</taxon>
        <taxon>Flavobacteriia</taxon>
        <taxon>Flavobacteriales</taxon>
        <taxon>Flavobacteriaceae</taxon>
        <taxon>Mariniflexile</taxon>
    </lineage>
</organism>
<dbReference type="Gene3D" id="1.20.1420.20">
    <property type="entry name" value="M75 peptidase, HXXE motif"/>
    <property type="match status" value="1"/>
</dbReference>
<name>A0ABW3JGZ4_9FLAO</name>
<dbReference type="Pfam" id="PF09375">
    <property type="entry name" value="Peptidase_M75"/>
    <property type="match status" value="1"/>
</dbReference>
<evidence type="ECO:0000313" key="5">
    <source>
        <dbReference type="EMBL" id="MFD0989506.1"/>
    </source>
</evidence>
<dbReference type="RefSeq" id="WP_379925082.1">
    <property type="nucleotide sequence ID" value="NZ_JBHTJI010000001.1"/>
</dbReference>
<evidence type="ECO:0000256" key="2">
    <source>
        <dbReference type="ARBA" id="ARBA00022729"/>
    </source>
</evidence>
<reference evidence="6" key="1">
    <citation type="journal article" date="2019" name="Int. J. Syst. Evol. Microbiol.">
        <title>The Global Catalogue of Microorganisms (GCM) 10K type strain sequencing project: providing services to taxonomists for standard genome sequencing and annotation.</title>
        <authorList>
            <consortium name="The Broad Institute Genomics Platform"/>
            <consortium name="The Broad Institute Genome Sequencing Center for Infectious Disease"/>
            <person name="Wu L."/>
            <person name="Ma J."/>
        </authorList>
    </citation>
    <scope>NUCLEOTIDE SEQUENCE [LARGE SCALE GENOMIC DNA]</scope>
    <source>
        <strain evidence="6">CCUG 62414</strain>
    </source>
</reference>
<dbReference type="InterPro" id="IPR034984">
    <property type="entry name" value="Imelysin-like_IPPA"/>
</dbReference>
<feature type="signal peptide" evidence="3">
    <location>
        <begin position="1"/>
        <end position="22"/>
    </location>
</feature>
<comment type="caution">
    <text evidence="5">The sequence shown here is derived from an EMBL/GenBank/DDBJ whole genome shotgun (WGS) entry which is preliminary data.</text>
</comment>
<accession>A0ABW3JGZ4</accession>
<evidence type="ECO:0000313" key="6">
    <source>
        <dbReference type="Proteomes" id="UP001597061"/>
    </source>
</evidence>
<dbReference type="EMBL" id="JBHTJI010000001">
    <property type="protein sequence ID" value="MFD0989506.1"/>
    <property type="molecule type" value="Genomic_DNA"/>
</dbReference>
<keyword evidence="6" id="KW-1185">Reference proteome</keyword>
<proteinExistence type="predicted"/>
<gene>
    <name evidence="5" type="ORF">ACFQ1R_05325</name>
</gene>
<sequence length="373" mass="41196">MIKKGITIVVLMVMMFACSSSDGDGDNKTKDNFDRQTMLINWADNIIIPVFQDLNTQLDALVTAKNTFVATPNQTNLEAFRLAWLNAYKVWQYAEMFNIGKAEATNYVYQMNVYPTTVADIEANIANGTYDLTHANNNDAVGFPALDYLLYGVASGDAAILNVYTTNANASGYKTYVSDLVNQMKSQTQAVLTDWTSGYRTTFVNSTTNTATSATNKLANDFIYYYEKGVRANKVGIPAGVFSTTPLPEKVEGYYNKNVSKILILESMNAVQNFFNGKAYNDAGTTGASFKTYLDYLNIAKGGTDLSTLINNQLNLARTKIQDLNANFSSQINTDNTKMTLAYDELQKAVVLFKVDMVQAFNISVDYIDADGD</sequence>
<evidence type="ECO:0000256" key="3">
    <source>
        <dbReference type="SAM" id="SignalP"/>
    </source>
</evidence>
<comment type="subcellular location">
    <subcellularLocation>
        <location evidence="1">Cell envelope</location>
    </subcellularLocation>
</comment>
<dbReference type="Proteomes" id="UP001597061">
    <property type="component" value="Unassembled WGS sequence"/>
</dbReference>
<dbReference type="InterPro" id="IPR038352">
    <property type="entry name" value="Imelysin_sf"/>
</dbReference>
<feature type="chain" id="PRO_5045732763" evidence="3">
    <location>
        <begin position="23"/>
        <end position="373"/>
    </location>
</feature>
<dbReference type="CDD" id="cd14659">
    <property type="entry name" value="Imelysin-like_IPPA"/>
    <property type="match status" value="1"/>
</dbReference>